<sequence length="220" mass="24315">MAHVDEGTERTLNAISKRHPGKEIWVTEWNPNGVRFFFQRRDPGLTGLMIHCTARMILAFLRCPTVTMSTFHMLSYRGGPYSVFAPNGKGTGFIHAGPGTLLKWFNEAANGGAKYRCIKVEGAIRVPSGGAFPDEGYYDVEAALFTKGKSLTLIIHNAGKDIKRCKLSAFNNGKIPTRVETFDTPDLMKDFAMGGPIPRSIKAAEEIEVSAYSLTRVLWN</sequence>
<dbReference type="EMBL" id="BARW01021528">
    <property type="protein sequence ID" value="GAI89340.1"/>
    <property type="molecule type" value="Genomic_DNA"/>
</dbReference>
<dbReference type="AlphaFoldDB" id="X1TP28"/>
<organism evidence="1">
    <name type="scientific">marine sediment metagenome</name>
    <dbReference type="NCBI Taxonomy" id="412755"/>
    <lineage>
        <taxon>unclassified sequences</taxon>
        <taxon>metagenomes</taxon>
        <taxon>ecological metagenomes</taxon>
    </lineage>
</organism>
<reference evidence="1" key="1">
    <citation type="journal article" date="2014" name="Front. Microbiol.">
        <title>High frequency of phylogenetically diverse reductive dehalogenase-homologous genes in deep subseafloor sedimentary metagenomes.</title>
        <authorList>
            <person name="Kawai M."/>
            <person name="Futagami T."/>
            <person name="Toyoda A."/>
            <person name="Takaki Y."/>
            <person name="Nishi S."/>
            <person name="Hori S."/>
            <person name="Arai W."/>
            <person name="Tsubouchi T."/>
            <person name="Morono Y."/>
            <person name="Uchiyama I."/>
            <person name="Ito T."/>
            <person name="Fujiyama A."/>
            <person name="Inagaki F."/>
            <person name="Takami H."/>
        </authorList>
    </citation>
    <scope>NUCLEOTIDE SEQUENCE</scope>
    <source>
        <strain evidence="1">Expedition CK06-06</strain>
    </source>
</reference>
<gene>
    <name evidence="1" type="ORF">S12H4_36145</name>
</gene>
<proteinExistence type="predicted"/>
<accession>X1TP28</accession>
<evidence type="ECO:0008006" key="2">
    <source>
        <dbReference type="Google" id="ProtNLM"/>
    </source>
</evidence>
<comment type="caution">
    <text evidence="1">The sequence shown here is derived from an EMBL/GenBank/DDBJ whole genome shotgun (WGS) entry which is preliminary data.</text>
</comment>
<evidence type="ECO:0000313" key="1">
    <source>
        <dbReference type="EMBL" id="GAI89340.1"/>
    </source>
</evidence>
<name>X1TP28_9ZZZZ</name>
<protein>
    <recommendedName>
        <fullName evidence="2">Alpha-L-arabinofuranosidase C-terminal domain-containing protein</fullName>
    </recommendedName>
</protein>